<keyword evidence="9" id="KW-1185">Reference proteome</keyword>
<organism evidence="8 9">
    <name type="scientific">Acidithiobacillus marinus</name>
    <dbReference type="NCBI Taxonomy" id="187490"/>
    <lineage>
        <taxon>Bacteria</taxon>
        <taxon>Pseudomonadati</taxon>
        <taxon>Pseudomonadota</taxon>
        <taxon>Acidithiobacillia</taxon>
        <taxon>Acidithiobacillales</taxon>
        <taxon>Acidithiobacillaceae</taxon>
        <taxon>Acidithiobacillus</taxon>
    </lineage>
</organism>
<feature type="transmembrane region" description="Helical" evidence="7">
    <location>
        <begin position="190"/>
        <end position="212"/>
    </location>
</feature>
<feature type="transmembrane region" description="Helical" evidence="7">
    <location>
        <begin position="117"/>
        <end position="138"/>
    </location>
</feature>
<keyword evidence="6 7" id="KW-0472">Membrane</keyword>
<dbReference type="AlphaFoldDB" id="A0A2I1DP45"/>
<dbReference type="InParanoid" id="A0A2I1DP45"/>
<dbReference type="PANTHER" id="PTHR30086:SF14">
    <property type="entry name" value="HOMOSERINE_HOMOSERINE LACTONE EFFLUX PROTEIN"/>
    <property type="match status" value="1"/>
</dbReference>
<dbReference type="FunCoup" id="A0A2I1DP45">
    <property type="interactions" value="124"/>
</dbReference>
<evidence type="ECO:0000256" key="4">
    <source>
        <dbReference type="ARBA" id="ARBA00022692"/>
    </source>
</evidence>
<dbReference type="Proteomes" id="UP000234329">
    <property type="component" value="Unassembled WGS sequence"/>
</dbReference>
<gene>
    <name evidence="8" type="ORF">B1757_03330</name>
</gene>
<evidence type="ECO:0000313" key="8">
    <source>
        <dbReference type="EMBL" id="PKY11664.1"/>
    </source>
</evidence>
<proteinExistence type="inferred from homology"/>
<keyword evidence="4 7" id="KW-0812">Transmembrane</keyword>
<comment type="similarity">
    <text evidence="2">Belongs to the Rht family.</text>
</comment>
<dbReference type="PIRSF" id="PIRSF006324">
    <property type="entry name" value="LeuE"/>
    <property type="match status" value="1"/>
</dbReference>
<dbReference type="GO" id="GO:0042970">
    <property type="term" value="F:homoserine transmembrane transporter activity"/>
    <property type="evidence" value="ECO:0007669"/>
    <property type="project" value="TreeGrafter"/>
</dbReference>
<evidence type="ECO:0000256" key="6">
    <source>
        <dbReference type="ARBA" id="ARBA00023136"/>
    </source>
</evidence>
<reference evidence="8 9" key="1">
    <citation type="submission" date="2017-03" db="EMBL/GenBank/DDBJ databases">
        <title>Draft genime sequence of the acidophilic sulfur-oxidizing bacterium Acidithiobacillus sp. SH, isolated from seawater.</title>
        <authorList>
            <person name="Sharmin S."/>
            <person name="Tokuhisa M."/>
            <person name="Kanao T."/>
            <person name="Kamimura K."/>
        </authorList>
    </citation>
    <scope>NUCLEOTIDE SEQUENCE [LARGE SCALE GENOMIC DNA]</scope>
    <source>
        <strain evidence="8 9">SH</strain>
    </source>
</reference>
<comment type="caution">
    <text evidence="8">The sequence shown here is derived from an EMBL/GenBank/DDBJ whole genome shotgun (WGS) entry which is preliminary data.</text>
</comment>
<accession>A0A2I1DP45</accession>
<keyword evidence="3" id="KW-1003">Cell membrane</keyword>
<feature type="transmembrane region" description="Helical" evidence="7">
    <location>
        <begin position="150"/>
        <end position="170"/>
    </location>
</feature>
<protein>
    <submittedName>
        <fullName evidence="8">Amino acid transporter</fullName>
    </submittedName>
</protein>
<dbReference type="Pfam" id="PF01810">
    <property type="entry name" value="LysE"/>
    <property type="match status" value="1"/>
</dbReference>
<dbReference type="EMBL" id="MXAV01000008">
    <property type="protein sequence ID" value="PKY11664.1"/>
    <property type="molecule type" value="Genomic_DNA"/>
</dbReference>
<comment type="subcellular location">
    <subcellularLocation>
        <location evidence="1">Cell membrane</location>
        <topology evidence="1">Multi-pass membrane protein</topology>
    </subcellularLocation>
</comment>
<evidence type="ECO:0000256" key="7">
    <source>
        <dbReference type="SAM" id="Phobius"/>
    </source>
</evidence>
<dbReference type="RefSeq" id="WP_101536971.1">
    <property type="nucleotide sequence ID" value="NZ_MXAV01000008.1"/>
</dbReference>
<dbReference type="InterPro" id="IPR001123">
    <property type="entry name" value="LeuE-type"/>
</dbReference>
<feature type="transmembrane region" description="Helical" evidence="7">
    <location>
        <begin position="40"/>
        <end position="65"/>
    </location>
</feature>
<evidence type="ECO:0000313" key="9">
    <source>
        <dbReference type="Proteomes" id="UP000234329"/>
    </source>
</evidence>
<dbReference type="GO" id="GO:0005886">
    <property type="term" value="C:plasma membrane"/>
    <property type="evidence" value="ECO:0007669"/>
    <property type="project" value="UniProtKB-SubCell"/>
</dbReference>
<dbReference type="OrthoDB" id="5295751at2"/>
<sequence>MSLHVWIFYALTVMVISAIPGPNMMLVMSHGALYGWKRSMATMAGCMSALLLMITLSAGGLGLFFQTWPRIFDLVRLIGAAYLIYLGIRAWKAAGHGPETLSGLATAQLKAQSPATLYRTGMLVTITNPKAILFTVALLPQFMRPHANPWVQFAELIFTFWLIEMSWYMVYAQLGTKISGLLRTPRANQILQRATGSIFMTLGITLFVMATLNEN</sequence>
<evidence type="ECO:0000256" key="1">
    <source>
        <dbReference type="ARBA" id="ARBA00004651"/>
    </source>
</evidence>
<feature type="transmembrane region" description="Helical" evidence="7">
    <location>
        <begin position="6"/>
        <end position="28"/>
    </location>
</feature>
<evidence type="ECO:0000256" key="3">
    <source>
        <dbReference type="ARBA" id="ARBA00022475"/>
    </source>
</evidence>
<evidence type="ECO:0000256" key="5">
    <source>
        <dbReference type="ARBA" id="ARBA00022989"/>
    </source>
</evidence>
<dbReference type="PANTHER" id="PTHR30086">
    <property type="entry name" value="ARGININE EXPORTER PROTEIN ARGO"/>
    <property type="match status" value="1"/>
</dbReference>
<name>A0A2I1DP45_9PROT</name>
<keyword evidence="5 7" id="KW-1133">Transmembrane helix</keyword>
<evidence type="ECO:0000256" key="2">
    <source>
        <dbReference type="ARBA" id="ARBA00007928"/>
    </source>
</evidence>